<sequence length="106" mass="11760">MESFSFLKVFLKKKSCHLRNSTLRPFLRQTNATIAFRRPKNLGLEVFVTNGGASTSRQTTRQSSGRTTNMLPQTTAGCLEVEDDKSTATSAARCHFQPMTCCHVSS</sequence>
<name>A0A072U8R5_MEDTR</name>
<proteinExistence type="predicted"/>
<organism evidence="1 3">
    <name type="scientific">Medicago truncatula</name>
    <name type="common">Barrel medic</name>
    <name type="synonym">Medicago tribuloides</name>
    <dbReference type="NCBI Taxonomy" id="3880"/>
    <lineage>
        <taxon>Eukaryota</taxon>
        <taxon>Viridiplantae</taxon>
        <taxon>Streptophyta</taxon>
        <taxon>Embryophyta</taxon>
        <taxon>Tracheophyta</taxon>
        <taxon>Spermatophyta</taxon>
        <taxon>Magnoliopsida</taxon>
        <taxon>eudicotyledons</taxon>
        <taxon>Gunneridae</taxon>
        <taxon>Pentapetalae</taxon>
        <taxon>rosids</taxon>
        <taxon>fabids</taxon>
        <taxon>Fabales</taxon>
        <taxon>Fabaceae</taxon>
        <taxon>Papilionoideae</taxon>
        <taxon>50 kb inversion clade</taxon>
        <taxon>NPAAA clade</taxon>
        <taxon>Hologalegina</taxon>
        <taxon>IRL clade</taxon>
        <taxon>Trifolieae</taxon>
        <taxon>Medicago</taxon>
    </lineage>
</organism>
<keyword evidence="3" id="KW-1185">Reference proteome</keyword>
<reference evidence="1 3" key="1">
    <citation type="journal article" date="2011" name="Nature">
        <title>The Medicago genome provides insight into the evolution of rhizobial symbioses.</title>
        <authorList>
            <person name="Young N.D."/>
            <person name="Debelle F."/>
            <person name="Oldroyd G.E."/>
            <person name="Geurts R."/>
            <person name="Cannon S.B."/>
            <person name="Udvardi M.K."/>
            <person name="Benedito V.A."/>
            <person name="Mayer K.F."/>
            <person name="Gouzy J."/>
            <person name="Schoof H."/>
            <person name="Van de Peer Y."/>
            <person name="Proost S."/>
            <person name="Cook D.R."/>
            <person name="Meyers B.C."/>
            <person name="Spannagl M."/>
            <person name="Cheung F."/>
            <person name="De Mita S."/>
            <person name="Krishnakumar V."/>
            <person name="Gundlach H."/>
            <person name="Zhou S."/>
            <person name="Mudge J."/>
            <person name="Bharti A.K."/>
            <person name="Murray J.D."/>
            <person name="Naoumkina M.A."/>
            <person name="Rosen B."/>
            <person name="Silverstein K.A."/>
            <person name="Tang H."/>
            <person name="Rombauts S."/>
            <person name="Zhao P.X."/>
            <person name="Zhou P."/>
            <person name="Barbe V."/>
            <person name="Bardou P."/>
            <person name="Bechner M."/>
            <person name="Bellec A."/>
            <person name="Berger A."/>
            <person name="Berges H."/>
            <person name="Bidwell S."/>
            <person name="Bisseling T."/>
            <person name="Choisne N."/>
            <person name="Couloux A."/>
            <person name="Denny R."/>
            <person name="Deshpande S."/>
            <person name="Dai X."/>
            <person name="Doyle J.J."/>
            <person name="Dudez A.M."/>
            <person name="Farmer A.D."/>
            <person name="Fouteau S."/>
            <person name="Franken C."/>
            <person name="Gibelin C."/>
            <person name="Gish J."/>
            <person name="Goldstein S."/>
            <person name="Gonzalez A.J."/>
            <person name="Green P.J."/>
            <person name="Hallab A."/>
            <person name="Hartog M."/>
            <person name="Hua A."/>
            <person name="Humphray S.J."/>
            <person name="Jeong D.H."/>
            <person name="Jing Y."/>
            <person name="Jocker A."/>
            <person name="Kenton S.M."/>
            <person name="Kim D.J."/>
            <person name="Klee K."/>
            <person name="Lai H."/>
            <person name="Lang C."/>
            <person name="Lin S."/>
            <person name="Macmil S.L."/>
            <person name="Magdelenat G."/>
            <person name="Matthews L."/>
            <person name="McCorrison J."/>
            <person name="Monaghan E.L."/>
            <person name="Mun J.H."/>
            <person name="Najar F.Z."/>
            <person name="Nicholson C."/>
            <person name="Noirot C."/>
            <person name="O'Bleness M."/>
            <person name="Paule C.R."/>
            <person name="Poulain J."/>
            <person name="Prion F."/>
            <person name="Qin B."/>
            <person name="Qu C."/>
            <person name="Retzel E.F."/>
            <person name="Riddle C."/>
            <person name="Sallet E."/>
            <person name="Samain S."/>
            <person name="Samson N."/>
            <person name="Sanders I."/>
            <person name="Saurat O."/>
            <person name="Scarpelli C."/>
            <person name="Schiex T."/>
            <person name="Segurens B."/>
            <person name="Severin A.J."/>
            <person name="Sherrier D.J."/>
            <person name="Shi R."/>
            <person name="Sims S."/>
            <person name="Singer S.R."/>
            <person name="Sinharoy S."/>
            <person name="Sterck L."/>
            <person name="Viollet A."/>
            <person name="Wang B.B."/>
            <person name="Wang K."/>
            <person name="Wang M."/>
            <person name="Wang X."/>
            <person name="Warfsmann J."/>
            <person name="Weissenbach J."/>
            <person name="White D.D."/>
            <person name="White J.D."/>
            <person name="Wiley G.B."/>
            <person name="Wincker P."/>
            <person name="Xing Y."/>
            <person name="Yang L."/>
            <person name="Yao Z."/>
            <person name="Ying F."/>
            <person name="Zhai J."/>
            <person name="Zhou L."/>
            <person name="Zuber A."/>
            <person name="Denarie J."/>
            <person name="Dixon R.A."/>
            <person name="May G.D."/>
            <person name="Schwartz D.C."/>
            <person name="Rogers J."/>
            <person name="Quetier F."/>
            <person name="Town C.D."/>
            <person name="Roe B.A."/>
        </authorList>
    </citation>
    <scope>NUCLEOTIDE SEQUENCE [LARGE SCALE GENOMIC DNA]</scope>
    <source>
        <strain evidence="1">A17</strain>
        <strain evidence="2 3">cv. Jemalong A17</strain>
    </source>
</reference>
<evidence type="ECO:0000313" key="1">
    <source>
        <dbReference type="EMBL" id="KEH22240.1"/>
    </source>
</evidence>
<dbReference type="HOGENOM" id="CLU_2227160_0_0_1"/>
<evidence type="ECO:0000313" key="2">
    <source>
        <dbReference type="EnsemblPlants" id="KEH22240"/>
    </source>
</evidence>
<dbReference type="EnsemblPlants" id="KEH22240">
    <property type="protein sequence ID" value="KEH22240"/>
    <property type="gene ID" value="MTR_7g034735"/>
</dbReference>
<accession>A0A072U8R5</accession>
<dbReference type="EMBL" id="CM001223">
    <property type="protein sequence ID" value="KEH22240.1"/>
    <property type="molecule type" value="Genomic_DNA"/>
</dbReference>
<dbReference type="Proteomes" id="UP000002051">
    <property type="component" value="Unassembled WGS sequence"/>
</dbReference>
<reference evidence="1 3" key="2">
    <citation type="journal article" date="2014" name="BMC Genomics">
        <title>An improved genome release (version Mt4.0) for the model legume Medicago truncatula.</title>
        <authorList>
            <person name="Tang H."/>
            <person name="Krishnakumar V."/>
            <person name="Bidwell S."/>
            <person name="Rosen B."/>
            <person name="Chan A."/>
            <person name="Zhou S."/>
            <person name="Gentzbittel L."/>
            <person name="Childs K.L."/>
            <person name="Yandell M."/>
            <person name="Gundlach H."/>
            <person name="Mayer K.F."/>
            <person name="Schwartz D.C."/>
            <person name="Town C.D."/>
        </authorList>
    </citation>
    <scope>GENOME REANNOTATION</scope>
    <source>
        <strain evidence="1">A17</strain>
        <strain evidence="2 3">cv. Jemalong A17</strain>
    </source>
</reference>
<gene>
    <name evidence="1" type="ordered locus">MTR_7g034735</name>
</gene>
<evidence type="ECO:0000313" key="3">
    <source>
        <dbReference type="Proteomes" id="UP000002051"/>
    </source>
</evidence>
<reference evidence="2" key="3">
    <citation type="submission" date="2015-04" db="UniProtKB">
        <authorList>
            <consortium name="EnsemblPlants"/>
        </authorList>
    </citation>
    <scope>IDENTIFICATION</scope>
    <source>
        <strain evidence="2">cv. Jemalong A17</strain>
    </source>
</reference>
<dbReference type="AlphaFoldDB" id="A0A072U8R5"/>
<protein>
    <submittedName>
        <fullName evidence="1 2">Uncharacterized protein</fullName>
    </submittedName>
</protein>